<feature type="domain" description="Enoyl-CoA hydratase/isomerase" evidence="4">
    <location>
        <begin position="21"/>
        <end position="335"/>
    </location>
</feature>
<evidence type="ECO:0000313" key="5">
    <source>
        <dbReference type="EMBL" id="NIH52337.1"/>
    </source>
</evidence>
<dbReference type="NCBIfam" id="NF004127">
    <property type="entry name" value="PRK05617.1"/>
    <property type="match status" value="1"/>
</dbReference>
<dbReference type="SUPFAM" id="SSF52096">
    <property type="entry name" value="ClpP/crotonase"/>
    <property type="match status" value="1"/>
</dbReference>
<keyword evidence="6" id="KW-1185">Reference proteome</keyword>
<dbReference type="PANTHER" id="PTHR43176:SF3">
    <property type="entry name" value="3-HYDROXYISOBUTYRYL-COA HYDROLASE, MITOCHONDRIAL"/>
    <property type="match status" value="1"/>
</dbReference>
<comment type="catalytic activity">
    <reaction evidence="1">
        <text>3-hydroxy-2-methylpropanoyl-CoA + H2O = 3-hydroxy-2-methylpropanoate + CoA + H(+)</text>
        <dbReference type="Rhea" id="RHEA:20888"/>
        <dbReference type="ChEBI" id="CHEBI:11805"/>
        <dbReference type="ChEBI" id="CHEBI:15377"/>
        <dbReference type="ChEBI" id="CHEBI:15378"/>
        <dbReference type="ChEBI" id="CHEBI:57287"/>
        <dbReference type="ChEBI" id="CHEBI:57340"/>
        <dbReference type="EC" id="3.1.2.4"/>
    </reaction>
</comment>
<dbReference type="GO" id="GO:0003860">
    <property type="term" value="F:3-hydroxyisobutyryl-CoA hydrolase activity"/>
    <property type="evidence" value="ECO:0007669"/>
    <property type="project" value="UniProtKB-EC"/>
</dbReference>
<dbReference type="CDD" id="cd06558">
    <property type="entry name" value="crotonase-like"/>
    <property type="match status" value="1"/>
</dbReference>
<accession>A0A7X5QYW7</accession>
<sequence>MTEPVAAHDDVETWREGRFLRVRLARPHALNALTPGMLWRLREAIDSVHPLGLAGILLDGAGERGLCAGGDIKLIASMSQDAATEFWRLEYAVNLAISRVDFPFVALMDGIVMGGGVGVSAHGNLRVVTERSRVAMPEVAIGLAPDVGGLFLCANAPGRLGDHLALTGHVMSGADAVYCGFADAWVPSKHLRTLSTALTHEHSDPRALVERYAERVPSDLAEQRGWIDECYSAATLSEVVVLLEDYPDARANEAARIIRAASPSAVAVTFEALARARRASGLAEVLQQDLRVSSAMLRRNDLREGIRAKVIDKDQNPRWVPARFEDVTEAEIADILAGH</sequence>
<organism evidence="5 6">
    <name type="scientific">Lysinibacter cavernae</name>
    <dbReference type="NCBI Taxonomy" id="1640652"/>
    <lineage>
        <taxon>Bacteria</taxon>
        <taxon>Bacillati</taxon>
        <taxon>Actinomycetota</taxon>
        <taxon>Actinomycetes</taxon>
        <taxon>Micrococcales</taxon>
        <taxon>Microbacteriaceae</taxon>
        <taxon>Lysinibacter</taxon>
    </lineage>
</organism>
<dbReference type="InterPro" id="IPR045004">
    <property type="entry name" value="ECH_dom"/>
</dbReference>
<dbReference type="GO" id="GO:0005829">
    <property type="term" value="C:cytosol"/>
    <property type="evidence" value="ECO:0007669"/>
    <property type="project" value="TreeGrafter"/>
</dbReference>
<protein>
    <recommendedName>
        <fullName evidence="2">3-hydroxyisobutyryl-CoA hydrolase</fullName>
        <ecNumber evidence="2">3.1.2.4</ecNumber>
    </recommendedName>
</protein>
<dbReference type="GO" id="GO:0016829">
    <property type="term" value="F:lyase activity"/>
    <property type="evidence" value="ECO:0007669"/>
    <property type="project" value="UniProtKB-KW"/>
</dbReference>
<proteinExistence type="predicted"/>
<reference evidence="5 6" key="1">
    <citation type="submission" date="2020-02" db="EMBL/GenBank/DDBJ databases">
        <title>Sequencing the genomes of 1000 actinobacteria strains.</title>
        <authorList>
            <person name="Klenk H.-P."/>
        </authorList>
    </citation>
    <scope>NUCLEOTIDE SEQUENCE [LARGE SCALE GENOMIC DNA]</scope>
    <source>
        <strain evidence="5 6">DSM 27960</strain>
    </source>
</reference>
<dbReference type="RefSeq" id="WP_167146741.1">
    <property type="nucleotide sequence ID" value="NZ_JAAMOX010000001.1"/>
</dbReference>
<evidence type="ECO:0000256" key="1">
    <source>
        <dbReference type="ARBA" id="ARBA00001709"/>
    </source>
</evidence>
<dbReference type="Proteomes" id="UP000541033">
    <property type="component" value="Unassembled WGS sequence"/>
</dbReference>
<comment type="caution">
    <text evidence="5">The sequence shown here is derived from an EMBL/GenBank/DDBJ whole genome shotgun (WGS) entry which is preliminary data.</text>
</comment>
<dbReference type="Pfam" id="PF16113">
    <property type="entry name" value="ECH_2"/>
    <property type="match status" value="1"/>
</dbReference>
<dbReference type="GO" id="GO:0006574">
    <property type="term" value="P:L-valine catabolic process"/>
    <property type="evidence" value="ECO:0007669"/>
    <property type="project" value="TreeGrafter"/>
</dbReference>
<evidence type="ECO:0000256" key="3">
    <source>
        <dbReference type="ARBA" id="ARBA00022801"/>
    </source>
</evidence>
<dbReference type="EC" id="3.1.2.4" evidence="2"/>
<evidence type="ECO:0000313" key="6">
    <source>
        <dbReference type="Proteomes" id="UP000541033"/>
    </source>
</evidence>
<dbReference type="InterPro" id="IPR029045">
    <property type="entry name" value="ClpP/crotonase-like_dom_sf"/>
</dbReference>
<keyword evidence="3" id="KW-0378">Hydrolase</keyword>
<name>A0A7X5QYW7_9MICO</name>
<evidence type="ECO:0000259" key="4">
    <source>
        <dbReference type="Pfam" id="PF16113"/>
    </source>
</evidence>
<dbReference type="AlphaFoldDB" id="A0A7X5QYW7"/>
<gene>
    <name evidence="5" type="ORF">FHX76_000205</name>
</gene>
<dbReference type="Gene3D" id="3.90.226.10">
    <property type="entry name" value="2-enoyl-CoA Hydratase, Chain A, domain 1"/>
    <property type="match status" value="1"/>
</dbReference>
<dbReference type="InterPro" id="IPR032259">
    <property type="entry name" value="HIBYL-CoA-H"/>
</dbReference>
<dbReference type="PANTHER" id="PTHR43176">
    <property type="entry name" value="3-HYDROXYISOBUTYRYL-COA HYDROLASE-RELATED"/>
    <property type="match status" value="1"/>
</dbReference>
<dbReference type="EMBL" id="JAAMOX010000001">
    <property type="protein sequence ID" value="NIH52337.1"/>
    <property type="molecule type" value="Genomic_DNA"/>
</dbReference>
<keyword evidence="5" id="KW-0456">Lyase</keyword>
<evidence type="ECO:0000256" key="2">
    <source>
        <dbReference type="ARBA" id="ARBA00011915"/>
    </source>
</evidence>